<gene>
    <name evidence="1" type="ORF">BEN76_01055</name>
    <name evidence="2" type="ORF">RHP80_08450</name>
</gene>
<sequence>MKKQRDAVFGYAQDLHAYYIQFIENNKILENRYGLVCNLNDEDQADSIMTTLILKKSFWMNGSSLHDITRGLQLLAPHFSHAC</sequence>
<dbReference type="EMBL" id="CP016896">
    <property type="protein sequence ID" value="APV34674.1"/>
    <property type="molecule type" value="Genomic_DNA"/>
</dbReference>
<evidence type="ECO:0000313" key="2">
    <source>
        <dbReference type="EMBL" id="WND04267.1"/>
    </source>
</evidence>
<name>A0A1P8EEP7_9GAMM</name>
<organism evidence="1 3">
    <name type="scientific">Acinetobacter soli</name>
    <dbReference type="NCBI Taxonomy" id="487316"/>
    <lineage>
        <taxon>Bacteria</taxon>
        <taxon>Pseudomonadati</taxon>
        <taxon>Pseudomonadota</taxon>
        <taxon>Gammaproteobacteria</taxon>
        <taxon>Moraxellales</taxon>
        <taxon>Moraxellaceae</taxon>
        <taxon>Acinetobacter</taxon>
    </lineage>
</organism>
<proteinExistence type="predicted"/>
<reference evidence="2" key="2">
    <citation type="submission" date="2023-09" db="EMBL/GenBank/DDBJ databases">
        <title>Acinetobacter soli.</title>
        <authorList>
            <person name="Kim B."/>
            <person name="Kim D."/>
            <person name="Park D."/>
        </authorList>
    </citation>
    <scope>NUCLEOTIDE SEQUENCE</scope>
    <source>
        <strain evidence="2">2023.05</strain>
    </source>
</reference>
<evidence type="ECO:0000313" key="3">
    <source>
        <dbReference type="Proteomes" id="UP000185674"/>
    </source>
</evidence>
<dbReference type="Proteomes" id="UP001256400">
    <property type="component" value="Chromosome"/>
</dbReference>
<accession>A0A1P8EEP7</accession>
<protein>
    <recommendedName>
        <fullName evidence="4">DdrR</fullName>
    </recommendedName>
</protein>
<dbReference type="KEGG" id="asol:BEN76_01055"/>
<reference evidence="1 3" key="1">
    <citation type="submission" date="2016-08" db="EMBL/GenBank/DDBJ databases">
        <title>Complete genome sequence of Acinetobacter baylyi strain GFJ2.</title>
        <authorList>
            <person name="Tabata M."/>
            <person name="Kuboki S."/>
            <person name="Gibu N."/>
            <person name="Kinouchi Y."/>
            <person name="Vangnai A."/>
            <person name="Kasai D."/>
            <person name="Fukuda M."/>
        </authorList>
    </citation>
    <scope>NUCLEOTIDE SEQUENCE [LARGE SCALE GENOMIC DNA]</scope>
    <source>
        <strain evidence="1 3">GFJ2</strain>
    </source>
</reference>
<dbReference type="AlphaFoldDB" id="A0A1P8EEP7"/>
<dbReference type="EMBL" id="CP134206">
    <property type="protein sequence ID" value="WND04267.1"/>
    <property type="molecule type" value="Genomic_DNA"/>
</dbReference>
<dbReference type="Proteomes" id="UP000185674">
    <property type="component" value="Chromosome"/>
</dbReference>
<dbReference type="STRING" id="487316.BEN76_01055"/>
<evidence type="ECO:0008006" key="4">
    <source>
        <dbReference type="Google" id="ProtNLM"/>
    </source>
</evidence>
<dbReference type="eggNOG" id="ENOG5031RKE">
    <property type="taxonomic scope" value="Bacteria"/>
</dbReference>
<evidence type="ECO:0000313" key="1">
    <source>
        <dbReference type="EMBL" id="APV34674.1"/>
    </source>
</evidence>
<dbReference type="RefSeq" id="WP_004939609.1">
    <property type="nucleotide sequence ID" value="NZ_BBNM01000001.1"/>
</dbReference>